<reference evidence="4" key="1">
    <citation type="submission" date="2023-07" db="EMBL/GenBank/DDBJ databases">
        <title>A chromosome-level genome assembly of Lolium multiflorum.</title>
        <authorList>
            <person name="Chen Y."/>
            <person name="Copetti D."/>
            <person name="Kolliker R."/>
            <person name="Studer B."/>
        </authorList>
    </citation>
    <scope>NUCLEOTIDE SEQUENCE</scope>
    <source>
        <strain evidence="4">02402/16</strain>
        <tissue evidence="4">Leaf</tissue>
    </source>
</reference>
<dbReference type="PANTHER" id="PTHR21596:SF73">
    <property type="entry name" value="FACTOR OF DNA METHYLATION 1-5_IDN2 DOMAIN-CONTAINING PROTEIN"/>
    <property type="match status" value="1"/>
</dbReference>
<gene>
    <name evidence="4" type="ORF">QYE76_054426</name>
</gene>
<dbReference type="InterPro" id="IPR012677">
    <property type="entry name" value="Nucleotide-bd_a/b_plait_sf"/>
</dbReference>
<sequence length="686" mass="75704">MHRGSEASADPSVPAGGARSGGDGIFAGEPSRWSGGGGGGRGDYSDHDNRNGYVKLFVGTLPRIASEDDAMGPFEVRYADGEKKRPGSVENKLFVASLNKQATAKEIEEVFSPFGHVEDVYIMKDGMRRSRGCGFVEFSSKEAALAAMNSLGGTYIMRGCEQPLTVQFADPKRPRPGESRGGPAFGGPGVSPPSDVLVIRPTANLDKPGGRHMPPDTWHPASLSSVAPHQFNYFSNPMGLMAGTVIAAAYNGAFRPQMFPGNGQTAVPMSSHMGINPYSLQAHHLGWQQIPALQKPPGPPHNFPVQMQNQQGQHSLGPGCFGQNVPSMQLPGQLRVSQPLTQQNAFAGALQALLAVHSNPMQPVPGQQQLPSNMTPQMLQQPIQQMPSQALQLLLQQQAALQSNYQSSQQPIFQLQNKLGVQEGKLDTRAKQFGEQEGKIDMRAKQLGEQEGKLDARAKKLGEQEGKLDAREKQLSEQECELDARAKQVVEQKCKVDARPKQLGEEEGDMQAMESLMKALVTKERESNDELQSTRKMLIEAFQKLTNGRSHIGVKRMGELDPKTFANACRSNVPHEDAQFNSAILCSKWQAEIANSEWHPFRIVTVDGKLKEILLEDDKKLRELKEEQGEEIYGLVTKALREINEYNPSGRYIETVLWNYKEDRKATLQEAIQFVLKQWQSHKRKR</sequence>
<dbReference type="PANTHER" id="PTHR21596">
    <property type="entry name" value="RIBONUCLEASE P SUBUNIT P38"/>
    <property type="match status" value="1"/>
</dbReference>
<dbReference type="GO" id="GO:0003723">
    <property type="term" value="F:RNA binding"/>
    <property type="evidence" value="ECO:0007669"/>
    <property type="project" value="UniProtKB-UniRule"/>
</dbReference>
<dbReference type="SMART" id="SM00360">
    <property type="entry name" value="RRM"/>
    <property type="match status" value="1"/>
</dbReference>
<evidence type="ECO:0000313" key="5">
    <source>
        <dbReference type="Proteomes" id="UP001231189"/>
    </source>
</evidence>
<dbReference type="AlphaFoldDB" id="A0AAD8SY21"/>
<proteinExistence type="predicted"/>
<dbReference type="InterPro" id="IPR035979">
    <property type="entry name" value="RBD_domain_sf"/>
</dbReference>
<dbReference type="Proteomes" id="UP001231189">
    <property type="component" value="Unassembled WGS sequence"/>
</dbReference>
<feature type="region of interest" description="Disordered" evidence="2">
    <location>
        <begin position="1"/>
        <end position="46"/>
    </location>
</feature>
<evidence type="ECO:0000313" key="4">
    <source>
        <dbReference type="EMBL" id="KAK1666267.1"/>
    </source>
</evidence>
<dbReference type="Gene3D" id="3.30.70.330">
    <property type="match status" value="1"/>
</dbReference>
<feature type="domain" description="RRM" evidence="3">
    <location>
        <begin position="91"/>
        <end position="171"/>
    </location>
</feature>
<dbReference type="SUPFAM" id="SSF54928">
    <property type="entry name" value="RNA-binding domain, RBD"/>
    <property type="match status" value="1"/>
</dbReference>
<name>A0AAD8SY21_LOLMU</name>
<dbReference type="InterPro" id="IPR005379">
    <property type="entry name" value="FDM1-5/IDN2_XH"/>
</dbReference>
<keyword evidence="1" id="KW-0694">RNA-binding</keyword>
<feature type="compositionally biased region" description="Gly residues" evidence="2">
    <location>
        <begin position="179"/>
        <end position="189"/>
    </location>
</feature>
<evidence type="ECO:0000259" key="3">
    <source>
        <dbReference type="PROSITE" id="PS50102"/>
    </source>
</evidence>
<evidence type="ECO:0000256" key="1">
    <source>
        <dbReference type="PROSITE-ProRule" id="PRU00176"/>
    </source>
</evidence>
<dbReference type="Pfam" id="PF00076">
    <property type="entry name" value="RRM_1"/>
    <property type="match status" value="1"/>
</dbReference>
<dbReference type="GO" id="GO:0080188">
    <property type="term" value="P:gene silencing by siRNA-directed DNA methylation"/>
    <property type="evidence" value="ECO:0007669"/>
    <property type="project" value="InterPro"/>
</dbReference>
<feature type="region of interest" description="Disordered" evidence="2">
    <location>
        <begin position="168"/>
        <end position="193"/>
    </location>
</feature>
<dbReference type="PROSITE" id="PS50102">
    <property type="entry name" value="RRM"/>
    <property type="match status" value="1"/>
</dbReference>
<keyword evidence="5" id="KW-1185">Reference proteome</keyword>
<organism evidence="4 5">
    <name type="scientific">Lolium multiflorum</name>
    <name type="common">Italian ryegrass</name>
    <name type="synonym">Lolium perenne subsp. multiflorum</name>
    <dbReference type="NCBI Taxonomy" id="4521"/>
    <lineage>
        <taxon>Eukaryota</taxon>
        <taxon>Viridiplantae</taxon>
        <taxon>Streptophyta</taxon>
        <taxon>Embryophyta</taxon>
        <taxon>Tracheophyta</taxon>
        <taxon>Spermatophyta</taxon>
        <taxon>Magnoliopsida</taxon>
        <taxon>Liliopsida</taxon>
        <taxon>Poales</taxon>
        <taxon>Poaceae</taxon>
        <taxon>BOP clade</taxon>
        <taxon>Pooideae</taxon>
        <taxon>Poodae</taxon>
        <taxon>Poeae</taxon>
        <taxon>Poeae Chloroplast Group 2 (Poeae type)</taxon>
        <taxon>Loliodinae</taxon>
        <taxon>Loliinae</taxon>
        <taxon>Lolium</taxon>
    </lineage>
</organism>
<dbReference type="InterPro" id="IPR000504">
    <property type="entry name" value="RRM_dom"/>
</dbReference>
<dbReference type="Pfam" id="PF03469">
    <property type="entry name" value="XH"/>
    <property type="match status" value="1"/>
</dbReference>
<protein>
    <recommendedName>
        <fullName evidence="3">RRM domain-containing protein</fullName>
    </recommendedName>
</protein>
<dbReference type="EMBL" id="JAUUTY010000003">
    <property type="protein sequence ID" value="KAK1666267.1"/>
    <property type="molecule type" value="Genomic_DNA"/>
</dbReference>
<dbReference type="InterPro" id="IPR045177">
    <property type="entry name" value="FDM1-5/IDN2"/>
</dbReference>
<evidence type="ECO:0000256" key="2">
    <source>
        <dbReference type="SAM" id="MobiDB-lite"/>
    </source>
</evidence>
<accession>A0AAD8SY21</accession>
<comment type="caution">
    <text evidence="4">The sequence shown here is derived from an EMBL/GenBank/DDBJ whole genome shotgun (WGS) entry which is preliminary data.</text>
</comment>